<accession>A0A0B5AT71</accession>
<evidence type="ECO:0000313" key="2">
    <source>
        <dbReference type="Proteomes" id="UP000031449"/>
    </source>
</evidence>
<dbReference type="Proteomes" id="UP000031449">
    <property type="component" value="Plasmid unnamed"/>
</dbReference>
<geneLocation type="plasmid" evidence="2"/>
<dbReference type="AlphaFoldDB" id="A0A0B5AT71"/>
<evidence type="ECO:0000313" key="1">
    <source>
        <dbReference type="EMBL" id="AJD93395.1"/>
    </source>
</evidence>
<name>A0A0B5AT71_9BACL</name>
<reference evidence="1 2" key="1">
    <citation type="submission" date="2014-08" db="EMBL/GenBank/DDBJ databases">
        <title>Complete genome of a marine bacteria Jeotgalibacillus malaysiensis.</title>
        <authorList>
            <person name="Yaakop A.S."/>
            <person name="Chan K.-G."/>
            <person name="Goh K.M."/>
        </authorList>
    </citation>
    <scope>NUCLEOTIDE SEQUENCE [LARGE SCALE GENOMIC DNA]</scope>
    <source>
        <strain evidence="1 2">D5</strain>
        <plasmid evidence="2">Plasmid</plasmid>
    </source>
</reference>
<dbReference type="BioCyc" id="JESP1508404:G14D9-13361-MONOMER"/>
<organism evidence="1 2">
    <name type="scientific">Jeotgalibacillus malaysiensis</name>
    <dbReference type="NCBI Taxonomy" id="1508404"/>
    <lineage>
        <taxon>Bacteria</taxon>
        <taxon>Bacillati</taxon>
        <taxon>Bacillota</taxon>
        <taxon>Bacilli</taxon>
        <taxon>Bacillales</taxon>
        <taxon>Caryophanaceae</taxon>
        <taxon>Jeotgalibacillus</taxon>
    </lineage>
</organism>
<gene>
    <name evidence="1" type="ORF">JMA_40770</name>
</gene>
<dbReference type="HOGENOM" id="CLU_2369091_0_0_9"/>
<sequence length="95" mass="10879">MKADKNCPECKGEGLVGTYYNAIDDNDVEPCGCVRYESLIFNGTRKQYLKNEHNGVVEYTPLESEAVIFYEEEDAESTLMMLNDIYPDCFTLFVK</sequence>
<dbReference type="EMBL" id="CP009417">
    <property type="protein sequence ID" value="AJD93395.1"/>
    <property type="molecule type" value="Genomic_DNA"/>
</dbReference>
<proteinExistence type="predicted"/>
<protein>
    <submittedName>
        <fullName evidence="1">Uncharacterized protein</fullName>
    </submittedName>
</protein>
<dbReference type="OrthoDB" id="72471at2"/>
<keyword evidence="2" id="KW-1185">Reference proteome</keyword>
<keyword evidence="1" id="KW-0614">Plasmid</keyword>
<dbReference type="KEGG" id="jeo:JMA_40770"/>